<evidence type="ECO:0000259" key="1">
    <source>
        <dbReference type="PROSITE" id="PS50943"/>
    </source>
</evidence>
<sequence length="89" mass="10285">MTKERKTRLQQIRKQLQVRPKDLAPAVGVSRQALHNIERGLSTPRPHVEKALAKCLRAERDAQISLLKERLAVLQAMQFDETLFEEIEL</sequence>
<evidence type="ECO:0000313" key="2">
    <source>
        <dbReference type="EMBL" id="MFD2172409.1"/>
    </source>
</evidence>
<protein>
    <submittedName>
        <fullName evidence="2">Helix-turn-helix transcriptional regulator</fullName>
    </submittedName>
</protein>
<proteinExistence type="predicted"/>
<dbReference type="InterPro" id="IPR010982">
    <property type="entry name" value="Lambda_DNA-bd_dom_sf"/>
</dbReference>
<evidence type="ECO:0000313" key="3">
    <source>
        <dbReference type="Proteomes" id="UP001597343"/>
    </source>
</evidence>
<dbReference type="SUPFAM" id="SSF47413">
    <property type="entry name" value="lambda repressor-like DNA-binding domains"/>
    <property type="match status" value="1"/>
</dbReference>
<reference evidence="3" key="1">
    <citation type="journal article" date="2019" name="Int. J. Syst. Evol. Microbiol.">
        <title>The Global Catalogue of Microorganisms (GCM) 10K type strain sequencing project: providing services to taxonomists for standard genome sequencing and annotation.</title>
        <authorList>
            <consortium name="The Broad Institute Genomics Platform"/>
            <consortium name="The Broad Institute Genome Sequencing Center for Infectious Disease"/>
            <person name="Wu L."/>
            <person name="Ma J."/>
        </authorList>
    </citation>
    <scope>NUCLEOTIDE SEQUENCE [LARGE SCALE GENOMIC DNA]</scope>
    <source>
        <strain evidence="3">CGMCC 1.13574</strain>
    </source>
</reference>
<dbReference type="CDD" id="cd00093">
    <property type="entry name" value="HTH_XRE"/>
    <property type="match status" value="1"/>
</dbReference>
<name>A0ABW5A464_9BACL</name>
<accession>A0ABW5A464</accession>
<dbReference type="Gene3D" id="1.10.260.40">
    <property type="entry name" value="lambda repressor-like DNA-binding domains"/>
    <property type="match status" value="1"/>
</dbReference>
<dbReference type="Pfam" id="PF13560">
    <property type="entry name" value="HTH_31"/>
    <property type="match status" value="1"/>
</dbReference>
<feature type="domain" description="HTH cro/C1-type" evidence="1">
    <location>
        <begin position="9"/>
        <end position="63"/>
    </location>
</feature>
<organism evidence="2 3">
    <name type="scientific">Tumebacillus lipolyticus</name>
    <dbReference type="NCBI Taxonomy" id="1280370"/>
    <lineage>
        <taxon>Bacteria</taxon>
        <taxon>Bacillati</taxon>
        <taxon>Bacillota</taxon>
        <taxon>Bacilli</taxon>
        <taxon>Bacillales</taxon>
        <taxon>Alicyclobacillaceae</taxon>
        <taxon>Tumebacillus</taxon>
    </lineage>
</organism>
<dbReference type="SMART" id="SM00530">
    <property type="entry name" value="HTH_XRE"/>
    <property type="match status" value="1"/>
</dbReference>
<dbReference type="InterPro" id="IPR001387">
    <property type="entry name" value="Cro/C1-type_HTH"/>
</dbReference>
<dbReference type="Proteomes" id="UP001597343">
    <property type="component" value="Unassembled WGS sequence"/>
</dbReference>
<gene>
    <name evidence="2" type="ORF">ACFSOY_20915</name>
</gene>
<dbReference type="EMBL" id="JBHUIO010000025">
    <property type="protein sequence ID" value="MFD2172409.1"/>
    <property type="molecule type" value="Genomic_DNA"/>
</dbReference>
<keyword evidence="3" id="KW-1185">Reference proteome</keyword>
<dbReference type="PROSITE" id="PS50943">
    <property type="entry name" value="HTH_CROC1"/>
    <property type="match status" value="1"/>
</dbReference>
<dbReference type="RefSeq" id="WP_386049794.1">
    <property type="nucleotide sequence ID" value="NZ_JBHUIO010000025.1"/>
</dbReference>
<comment type="caution">
    <text evidence="2">The sequence shown here is derived from an EMBL/GenBank/DDBJ whole genome shotgun (WGS) entry which is preliminary data.</text>
</comment>